<dbReference type="InterPro" id="IPR036390">
    <property type="entry name" value="WH_DNA-bd_sf"/>
</dbReference>
<dbReference type="GO" id="GO:0003700">
    <property type="term" value="F:DNA-binding transcription factor activity"/>
    <property type="evidence" value="ECO:0007669"/>
    <property type="project" value="TreeGrafter"/>
</dbReference>
<evidence type="ECO:0000259" key="5">
    <source>
        <dbReference type="PROSITE" id="PS51063"/>
    </source>
</evidence>
<evidence type="ECO:0000313" key="6">
    <source>
        <dbReference type="EMBL" id="NEI73153.1"/>
    </source>
</evidence>
<organism evidence="6 7">
    <name type="scientific">Rhizobium lusitanum</name>
    <dbReference type="NCBI Taxonomy" id="293958"/>
    <lineage>
        <taxon>Bacteria</taxon>
        <taxon>Pseudomonadati</taxon>
        <taxon>Pseudomonadota</taxon>
        <taxon>Alphaproteobacteria</taxon>
        <taxon>Hyphomicrobiales</taxon>
        <taxon>Rhizobiaceae</taxon>
        <taxon>Rhizobium/Agrobacterium group</taxon>
        <taxon>Rhizobium</taxon>
    </lineage>
</organism>
<dbReference type="PROSITE" id="PS50042">
    <property type="entry name" value="CNMP_BINDING_3"/>
    <property type="match status" value="1"/>
</dbReference>
<proteinExistence type="predicted"/>
<dbReference type="GO" id="GO:0003677">
    <property type="term" value="F:DNA binding"/>
    <property type="evidence" value="ECO:0007669"/>
    <property type="project" value="UniProtKB-KW"/>
</dbReference>
<dbReference type="Pfam" id="PF00027">
    <property type="entry name" value="cNMP_binding"/>
    <property type="match status" value="1"/>
</dbReference>
<feature type="domain" description="Cyclic nucleotide-binding" evidence="4">
    <location>
        <begin position="1"/>
        <end position="118"/>
    </location>
</feature>
<keyword evidence="1" id="KW-0805">Transcription regulation</keyword>
<evidence type="ECO:0000256" key="2">
    <source>
        <dbReference type="ARBA" id="ARBA00023125"/>
    </source>
</evidence>
<evidence type="ECO:0000256" key="3">
    <source>
        <dbReference type="ARBA" id="ARBA00023163"/>
    </source>
</evidence>
<dbReference type="InterPro" id="IPR012318">
    <property type="entry name" value="HTH_CRP"/>
</dbReference>
<feature type="domain" description="HTH crp-type" evidence="5">
    <location>
        <begin position="132"/>
        <end position="197"/>
    </location>
</feature>
<dbReference type="PANTHER" id="PTHR24567">
    <property type="entry name" value="CRP FAMILY TRANSCRIPTIONAL REGULATORY PROTEIN"/>
    <property type="match status" value="1"/>
</dbReference>
<dbReference type="PANTHER" id="PTHR24567:SF74">
    <property type="entry name" value="HTH-TYPE TRANSCRIPTIONAL REGULATOR ARCR"/>
    <property type="match status" value="1"/>
</dbReference>
<dbReference type="CDD" id="cd00038">
    <property type="entry name" value="CAP_ED"/>
    <property type="match status" value="1"/>
</dbReference>
<dbReference type="SUPFAM" id="SSF51206">
    <property type="entry name" value="cAMP-binding domain-like"/>
    <property type="match status" value="1"/>
</dbReference>
<dbReference type="InterPro" id="IPR000595">
    <property type="entry name" value="cNMP-bd_dom"/>
</dbReference>
<keyword evidence="2" id="KW-0238">DNA-binding</keyword>
<dbReference type="Pfam" id="PF13545">
    <property type="entry name" value="HTH_Crp_2"/>
    <property type="match status" value="1"/>
</dbReference>
<name>A0A6L9UB53_9HYPH</name>
<keyword evidence="3" id="KW-0804">Transcription</keyword>
<evidence type="ECO:0000256" key="1">
    <source>
        <dbReference type="ARBA" id="ARBA00023015"/>
    </source>
</evidence>
<dbReference type="InterPro" id="IPR014710">
    <property type="entry name" value="RmlC-like_jellyroll"/>
</dbReference>
<dbReference type="InterPro" id="IPR018490">
    <property type="entry name" value="cNMP-bd_dom_sf"/>
</dbReference>
<gene>
    <name evidence="6" type="ORF">GR212_26690</name>
</gene>
<dbReference type="PROSITE" id="PS51063">
    <property type="entry name" value="HTH_CRP_2"/>
    <property type="match status" value="1"/>
</dbReference>
<dbReference type="SUPFAM" id="SSF46785">
    <property type="entry name" value="Winged helix' DNA-binding domain"/>
    <property type="match status" value="1"/>
</dbReference>
<dbReference type="EMBL" id="WUEY01000016">
    <property type="protein sequence ID" value="NEI73153.1"/>
    <property type="molecule type" value="Genomic_DNA"/>
</dbReference>
<dbReference type="GO" id="GO:0005829">
    <property type="term" value="C:cytosol"/>
    <property type="evidence" value="ECO:0007669"/>
    <property type="project" value="TreeGrafter"/>
</dbReference>
<protein>
    <submittedName>
        <fullName evidence="6">Helix-turn-helix domain-containing protein</fullName>
    </submittedName>
</protein>
<evidence type="ECO:0000313" key="7">
    <source>
        <dbReference type="Proteomes" id="UP000483035"/>
    </source>
</evidence>
<reference evidence="6 7" key="1">
    <citation type="submission" date="2019-12" db="EMBL/GenBank/DDBJ databases">
        <title>Rhizobium genotypes associated with high levels of biological nitrogen fixation by grain legumes in a temperate-maritime cropping system.</title>
        <authorList>
            <person name="Maluk M."/>
            <person name="Francesc Ferrando Molina F."/>
            <person name="Lopez Del Egido L."/>
            <person name="Lafos M."/>
            <person name="Langarica-Fuentes A."/>
            <person name="Gebre Yohannes G."/>
            <person name="Young M.W."/>
            <person name="Martin P."/>
            <person name="Gantlett R."/>
            <person name="Kenicer G."/>
            <person name="Hawes C."/>
            <person name="Begg G.S."/>
            <person name="Quilliam R.S."/>
            <person name="Squire G.R."/>
            <person name="Poole P.S."/>
            <person name="Young P.W."/>
            <person name="Iannetta P.M."/>
            <person name="James E.K."/>
        </authorList>
    </citation>
    <scope>NUCLEOTIDE SEQUENCE [LARGE SCALE GENOMIC DNA]</scope>
    <source>
        <strain evidence="6 7">JHI1118</strain>
    </source>
</reference>
<sequence length="209" mass="23446">MQPEKFRAEVLRRASLVKFASGDVIYRLGDPLGGVYGLVAGAVMVTTAPPVNVPRLFHVGTPGSWIGEGPYLSRQPRRVGMQAAVETWMMHLPLEAMDQMEREDPSVVRRFAQILLINLDILVRAFYDVQKQSADQRIASALRRVNLVEGKPIPISQTELGFMANTSRKHVNAALKRFEAEGWLASGYRVITIRNIEALRRFAEMDNDV</sequence>
<evidence type="ECO:0000259" key="4">
    <source>
        <dbReference type="PROSITE" id="PS50042"/>
    </source>
</evidence>
<dbReference type="Gene3D" id="2.60.120.10">
    <property type="entry name" value="Jelly Rolls"/>
    <property type="match status" value="1"/>
</dbReference>
<accession>A0A6L9UB53</accession>
<comment type="caution">
    <text evidence="6">The sequence shown here is derived from an EMBL/GenBank/DDBJ whole genome shotgun (WGS) entry which is preliminary data.</text>
</comment>
<dbReference type="InterPro" id="IPR050397">
    <property type="entry name" value="Env_Response_Regulators"/>
</dbReference>
<dbReference type="Proteomes" id="UP000483035">
    <property type="component" value="Unassembled WGS sequence"/>
</dbReference>
<dbReference type="AlphaFoldDB" id="A0A6L9UB53"/>